<keyword evidence="7 8" id="KW-0501">Molybdenum cofactor biosynthesis</keyword>
<dbReference type="SUPFAM" id="SSF53448">
    <property type="entry name" value="Nucleotide-diphospho-sugar transferases"/>
    <property type="match status" value="1"/>
</dbReference>
<evidence type="ECO:0000256" key="5">
    <source>
        <dbReference type="ARBA" id="ARBA00022842"/>
    </source>
</evidence>
<dbReference type="GO" id="GO:0005525">
    <property type="term" value="F:GTP binding"/>
    <property type="evidence" value="ECO:0007669"/>
    <property type="project" value="UniProtKB-UniRule"/>
</dbReference>
<dbReference type="InterPro" id="IPR025877">
    <property type="entry name" value="MobA-like_NTP_Trfase"/>
</dbReference>
<feature type="binding site" evidence="8">
    <location>
        <position position="100"/>
    </location>
    <ligand>
        <name>Mg(2+)</name>
        <dbReference type="ChEBI" id="CHEBI:18420"/>
    </ligand>
</feature>
<comment type="domain">
    <text evidence="8">The N-terminal domain determines nucleotide recognition and specific binding, while the C-terminal domain determines the specific binding to the target protein.</text>
</comment>
<feature type="binding site" evidence="8">
    <location>
        <position position="100"/>
    </location>
    <ligand>
        <name>GTP</name>
        <dbReference type="ChEBI" id="CHEBI:37565"/>
    </ligand>
</feature>
<dbReference type="PANTHER" id="PTHR19136:SF81">
    <property type="entry name" value="MOLYBDENUM COFACTOR GUANYLYLTRANSFERASE"/>
    <property type="match status" value="1"/>
</dbReference>
<evidence type="ECO:0000313" key="10">
    <source>
        <dbReference type="EMBL" id="GGA65945.1"/>
    </source>
</evidence>
<feature type="binding site" evidence="8">
    <location>
        <position position="71"/>
    </location>
    <ligand>
        <name>GTP</name>
        <dbReference type="ChEBI" id="CHEBI:37565"/>
    </ligand>
</feature>
<keyword evidence="2 8" id="KW-0808">Transferase</keyword>
<accession>A0A916W4T4</accession>
<protein>
    <recommendedName>
        <fullName evidence="8">Probable molybdenum cofactor guanylyltransferase</fullName>
        <shortName evidence="8">MoCo guanylyltransferase</shortName>
        <ecNumber evidence="8">2.7.7.77</ecNumber>
    </recommendedName>
    <alternativeName>
        <fullName evidence="8">GTP:molybdopterin guanylyltransferase</fullName>
    </alternativeName>
    <alternativeName>
        <fullName evidence="8">Mo-MPT guanylyltransferase</fullName>
    </alternativeName>
    <alternativeName>
        <fullName evidence="8">Molybdopterin guanylyltransferase</fullName>
    </alternativeName>
    <alternativeName>
        <fullName evidence="8">Molybdopterin-guanine dinucleotide synthase</fullName>
        <shortName evidence="8">MGD synthase</shortName>
    </alternativeName>
</protein>
<evidence type="ECO:0000256" key="2">
    <source>
        <dbReference type="ARBA" id="ARBA00022679"/>
    </source>
</evidence>
<dbReference type="AlphaFoldDB" id="A0A916W4T4"/>
<evidence type="ECO:0000259" key="9">
    <source>
        <dbReference type="Pfam" id="PF12804"/>
    </source>
</evidence>
<comment type="catalytic activity">
    <reaction evidence="8">
        <text>Mo-molybdopterin + GTP + H(+) = Mo-molybdopterin guanine dinucleotide + diphosphate</text>
        <dbReference type="Rhea" id="RHEA:34243"/>
        <dbReference type="ChEBI" id="CHEBI:15378"/>
        <dbReference type="ChEBI" id="CHEBI:33019"/>
        <dbReference type="ChEBI" id="CHEBI:37565"/>
        <dbReference type="ChEBI" id="CHEBI:71302"/>
        <dbReference type="ChEBI" id="CHEBI:71310"/>
        <dbReference type="EC" id="2.7.7.77"/>
    </reaction>
</comment>
<dbReference type="InterPro" id="IPR013482">
    <property type="entry name" value="Molybde_CF_guanTrfase"/>
</dbReference>
<keyword evidence="6 8" id="KW-0342">GTP-binding</keyword>
<evidence type="ECO:0000256" key="6">
    <source>
        <dbReference type="ARBA" id="ARBA00023134"/>
    </source>
</evidence>
<comment type="similarity">
    <text evidence="8">Belongs to the MobA family.</text>
</comment>
<dbReference type="EMBL" id="BMJB01000001">
    <property type="protein sequence ID" value="GGA65945.1"/>
    <property type="molecule type" value="Genomic_DNA"/>
</dbReference>
<comment type="caution">
    <text evidence="10">The sequence shown here is derived from an EMBL/GenBank/DDBJ whole genome shotgun (WGS) entry which is preliminary data.</text>
</comment>
<reference evidence="10" key="2">
    <citation type="submission" date="2020-09" db="EMBL/GenBank/DDBJ databases">
        <authorList>
            <person name="Sun Q."/>
            <person name="Zhou Y."/>
        </authorList>
    </citation>
    <scope>NUCLEOTIDE SEQUENCE</scope>
    <source>
        <strain evidence="10">CGMCC 1.15447</strain>
    </source>
</reference>
<comment type="caution">
    <text evidence="8">Lacks conserved residue(s) required for the propagation of feature annotation.</text>
</comment>
<keyword evidence="3 8" id="KW-0479">Metal-binding</keyword>
<evidence type="ECO:0000256" key="4">
    <source>
        <dbReference type="ARBA" id="ARBA00022741"/>
    </source>
</evidence>
<evidence type="ECO:0000256" key="3">
    <source>
        <dbReference type="ARBA" id="ARBA00022723"/>
    </source>
</evidence>
<comment type="function">
    <text evidence="8">Transfers a GMP moiety from GTP to Mo-molybdopterin (Mo-MPT) cofactor (Moco or molybdenum cofactor) to form Mo-molybdopterin guanine dinucleotide (Mo-MGD) cofactor.</text>
</comment>
<dbReference type="Pfam" id="PF12804">
    <property type="entry name" value="NTP_transf_3"/>
    <property type="match status" value="1"/>
</dbReference>
<evidence type="ECO:0000256" key="1">
    <source>
        <dbReference type="ARBA" id="ARBA00022490"/>
    </source>
</evidence>
<dbReference type="HAMAP" id="MF_00316">
    <property type="entry name" value="MobA"/>
    <property type="match status" value="1"/>
</dbReference>
<dbReference type="InterPro" id="IPR029044">
    <property type="entry name" value="Nucleotide-diphossugar_trans"/>
</dbReference>
<dbReference type="GO" id="GO:0006777">
    <property type="term" value="P:Mo-molybdopterin cofactor biosynthetic process"/>
    <property type="evidence" value="ECO:0007669"/>
    <property type="project" value="UniProtKB-KW"/>
</dbReference>
<feature type="domain" description="MobA-like NTP transferase" evidence="9">
    <location>
        <begin position="13"/>
        <end position="154"/>
    </location>
</feature>
<dbReference type="GO" id="GO:0061603">
    <property type="term" value="F:molybdenum cofactor guanylyltransferase activity"/>
    <property type="evidence" value="ECO:0007669"/>
    <property type="project" value="UniProtKB-EC"/>
</dbReference>
<sequence length="200" mass="21362">MTVEANPPVKAAGFVLAGGRSTRMGQDKAILQLGGLTLVERCLGKLRTVCDEVAIAGGKPELERYGRVIPDEAPGCGPLGGIVAALEQSAHEWNLFLPVDAPFVPDKCLRELLQVAAVGDWAAVIARADGRLQPLCGVYSRTMLPALRRELAEGRWKVAPALELAGRVHVMDFANVKWFANLNTPAEFAEAAEHADALDA</sequence>
<dbReference type="PANTHER" id="PTHR19136">
    <property type="entry name" value="MOLYBDENUM COFACTOR GUANYLYLTRANSFERASE"/>
    <property type="match status" value="1"/>
</dbReference>
<dbReference type="RefSeq" id="WP_188758889.1">
    <property type="nucleotide sequence ID" value="NZ_BMJB01000001.1"/>
</dbReference>
<comment type="subcellular location">
    <subcellularLocation>
        <location evidence="8">Cytoplasm</location>
    </subcellularLocation>
</comment>
<keyword evidence="4 8" id="KW-0547">Nucleotide-binding</keyword>
<keyword evidence="11" id="KW-1185">Reference proteome</keyword>
<keyword evidence="10" id="KW-0548">Nucleotidyltransferase</keyword>
<evidence type="ECO:0000256" key="7">
    <source>
        <dbReference type="ARBA" id="ARBA00023150"/>
    </source>
</evidence>
<feature type="binding site" evidence="8">
    <location>
        <begin position="16"/>
        <end position="18"/>
    </location>
    <ligand>
        <name>GTP</name>
        <dbReference type="ChEBI" id="CHEBI:37565"/>
    </ligand>
</feature>
<keyword evidence="1 8" id="KW-0963">Cytoplasm</keyword>
<evidence type="ECO:0000256" key="8">
    <source>
        <dbReference type="HAMAP-Rule" id="MF_00316"/>
    </source>
</evidence>
<keyword evidence="5 8" id="KW-0460">Magnesium</keyword>
<evidence type="ECO:0000313" key="11">
    <source>
        <dbReference type="Proteomes" id="UP000648801"/>
    </source>
</evidence>
<dbReference type="GO" id="GO:0005737">
    <property type="term" value="C:cytoplasm"/>
    <property type="evidence" value="ECO:0007669"/>
    <property type="project" value="UniProtKB-SubCell"/>
</dbReference>
<organism evidence="10 11">
    <name type="scientific">Edaphobacter acidisoli</name>
    <dbReference type="NCBI Taxonomy" id="2040573"/>
    <lineage>
        <taxon>Bacteria</taxon>
        <taxon>Pseudomonadati</taxon>
        <taxon>Acidobacteriota</taxon>
        <taxon>Terriglobia</taxon>
        <taxon>Terriglobales</taxon>
        <taxon>Acidobacteriaceae</taxon>
        <taxon>Edaphobacter</taxon>
    </lineage>
</organism>
<dbReference type="Gene3D" id="3.90.550.10">
    <property type="entry name" value="Spore Coat Polysaccharide Biosynthesis Protein SpsA, Chain A"/>
    <property type="match status" value="1"/>
</dbReference>
<dbReference type="Proteomes" id="UP000648801">
    <property type="component" value="Unassembled WGS sequence"/>
</dbReference>
<proteinExistence type="inferred from homology"/>
<feature type="binding site" evidence="8">
    <location>
        <position position="28"/>
    </location>
    <ligand>
        <name>GTP</name>
        <dbReference type="ChEBI" id="CHEBI:37565"/>
    </ligand>
</feature>
<dbReference type="GO" id="GO:0046872">
    <property type="term" value="F:metal ion binding"/>
    <property type="evidence" value="ECO:0007669"/>
    <property type="project" value="UniProtKB-KW"/>
</dbReference>
<name>A0A916W4T4_9BACT</name>
<reference evidence="10" key="1">
    <citation type="journal article" date="2014" name="Int. J. Syst. Evol. Microbiol.">
        <title>Complete genome sequence of Corynebacterium casei LMG S-19264T (=DSM 44701T), isolated from a smear-ripened cheese.</title>
        <authorList>
            <consortium name="US DOE Joint Genome Institute (JGI-PGF)"/>
            <person name="Walter F."/>
            <person name="Albersmeier A."/>
            <person name="Kalinowski J."/>
            <person name="Ruckert C."/>
        </authorList>
    </citation>
    <scope>NUCLEOTIDE SEQUENCE</scope>
    <source>
        <strain evidence="10">CGMCC 1.15447</strain>
    </source>
</reference>
<dbReference type="EC" id="2.7.7.77" evidence="8"/>
<gene>
    <name evidence="8 10" type="primary">mobA</name>
    <name evidence="10" type="ORF">GCM10011507_16910</name>
</gene>
<dbReference type="CDD" id="cd02503">
    <property type="entry name" value="MobA"/>
    <property type="match status" value="1"/>
</dbReference>
<comment type="cofactor">
    <cofactor evidence="8">
        <name>Mg(2+)</name>
        <dbReference type="ChEBI" id="CHEBI:18420"/>
    </cofactor>
</comment>